<accession>A0ABU2NUS4</accession>
<organism evidence="3 4">
    <name type="scientific">Streptomyces hazeniae</name>
    <dbReference type="NCBI Taxonomy" id="3075538"/>
    <lineage>
        <taxon>Bacteria</taxon>
        <taxon>Bacillati</taxon>
        <taxon>Actinomycetota</taxon>
        <taxon>Actinomycetes</taxon>
        <taxon>Kitasatosporales</taxon>
        <taxon>Streptomycetaceae</taxon>
        <taxon>Streptomyces</taxon>
    </lineage>
</organism>
<evidence type="ECO:0000256" key="2">
    <source>
        <dbReference type="SAM" id="SignalP"/>
    </source>
</evidence>
<feature type="chain" id="PRO_5045960786" description="DUF3558 domain-containing protein" evidence="2">
    <location>
        <begin position="25"/>
        <end position="327"/>
    </location>
</feature>
<dbReference type="Proteomes" id="UP001183414">
    <property type="component" value="Unassembled WGS sequence"/>
</dbReference>
<feature type="compositionally biased region" description="Low complexity" evidence="1">
    <location>
        <begin position="189"/>
        <end position="210"/>
    </location>
</feature>
<feature type="signal peptide" evidence="2">
    <location>
        <begin position="1"/>
        <end position="24"/>
    </location>
</feature>
<dbReference type="PROSITE" id="PS51257">
    <property type="entry name" value="PROKAR_LIPOPROTEIN"/>
    <property type="match status" value="1"/>
</dbReference>
<proteinExistence type="predicted"/>
<feature type="compositionally biased region" description="Gly residues" evidence="1">
    <location>
        <begin position="27"/>
        <end position="38"/>
    </location>
</feature>
<evidence type="ECO:0008006" key="5">
    <source>
        <dbReference type="Google" id="ProtNLM"/>
    </source>
</evidence>
<comment type="caution">
    <text evidence="3">The sequence shown here is derived from an EMBL/GenBank/DDBJ whole genome shotgun (WGS) entry which is preliminary data.</text>
</comment>
<feature type="region of interest" description="Disordered" evidence="1">
    <location>
        <begin position="24"/>
        <end position="113"/>
    </location>
</feature>
<evidence type="ECO:0000313" key="3">
    <source>
        <dbReference type="EMBL" id="MDT0380715.1"/>
    </source>
</evidence>
<evidence type="ECO:0000256" key="1">
    <source>
        <dbReference type="SAM" id="MobiDB-lite"/>
    </source>
</evidence>
<dbReference type="RefSeq" id="WP_311674433.1">
    <property type="nucleotide sequence ID" value="NZ_JAVREQ010000016.1"/>
</dbReference>
<feature type="region of interest" description="Disordered" evidence="1">
    <location>
        <begin position="137"/>
        <end position="255"/>
    </location>
</feature>
<keyword evidence="2" id="KW-0732">Signal</keyword>
<keyword evidence="4" id="KW-1185">Reference proteome</keyword>
<protein>
    <recommendedName>
        <fullName evidence="5">DUF3558 domain-containing protein</fullName>
    </recommendedName>
</protein>
<evidence type="ECO:0000313" key="4">
    <source>
        <dbReference type="Proteomes" id="UP001183414"/>
    </source>
</evidence>
<dbReference type="EMBL" id="JAVREQ010000016">
    <property type="protein sequence ID" value="MDT0380715.1"/>
    <property type="molecule type" value="Genomic_DNA"/>
</dbReference>
<name>A0ABU2NUS4_9ACTN</name>
<reference evidence="4" key="1">
    <citation type="submission" date="2023-07" db="EMBL/GenBank/DDBJ databases">
        <title>30 novel species of actinomycetes from the DSMZ collection.</title>
        <authorList>
            <person name="Nouioui I."/>
        </authorList>
    </citation>
    <scope>NUCLEOTIDE SEQUENCE [LARGE SCALE GENOMIC DNA]</scope>
    <source>
        <strain evidence="4">DSM 42041</strain>
    </source>
</reference>
<sequence>MQRTARTRLAGAALAFAVAGGLTACTGGSGGDETGGTPGDATAAAEPAPPGRYRTLPEPCGAVSRDTLEQMLPGAAAKAEQETGGEGDEGGASATPSPLEGEAALTYDTDRRVGCTWQSTTSLGSRRLNVDFERIVSYDSEVSDDEQAELLFERRAEKAGVGPGEEASQTPEPDAGTETDAHGEGDAPDGGPDAMAGAARDGGPDAASPGERSESPDGEDTPEDGGGTGDDKAGEPELGSPSPEPSLPPRRLGDIGDAAFLDDRLRTSADGRSAHRDVVLLFRTSNVLVTVEYSQSIADGRRTPESAELQEYARDLAQQLAEQFTDG</sequence>
<gene>
    <name evidence="3" type="ORF">RM572_18340</name>
</gene>